<dbReference type="InterPro" id="IPR050502">
    <property type="entry name" value="Euk_RNA-bind_prot"/>
</dbReference>
<dbReference type="Gene3D" id="3.30.70.330">
    <property type="match status" value="1"/>
</dbReference>
<dbReference type="SUPFAM" id="SSF54928">
    <property type="entry name" value="RNA-binding domain, RBD"/>
    <property type="match status" value="1"/>
</dbReference>
<protein>
    <submittedName>
        <fullName evidence="4">RNA recognition motif (RRM, RBD, or RNP domain)</fullName>
    </submittedName>
</protein>
<feature type="compositionally biased region" description="Basic and acidic residues" evidence="2">
    <location>
        <begin position="100"/>
        <end position="113"/>
    </location>
</feature>
<evidence type="ECO:0000259" key="3">
    <source>
        <dbReference type="PROSITE" id="PS50102"/>
    </source>
</evidence>
<organism evidence="4 5">
    <name type="scientific">Thalassoglobus neptunius</name>
    <dbReference type="NCBI Taxonomy" id="1938619"/>
    <lineage>
        <taxon>Bacteria</taxon>
        <taxon>Pseudomonadati</taxon>
        <taxon>Planctomycetota</taxon>
        <taxon>Planctomycetia</taxon>
        <taxon>Planctomycetales</taxon>
        <taxon>Planctomycetaceae</taxon>
        <taxon>Thalassoglobus</taxon>
    </lineage>
</organism>
<feature type="domain" description="RRM" evidence="3">
    <location>
        <begin position="2"/>
        <end position="80"/>
    </location>
</feature>
<dbReference type="AlphaFoldDB" id="A0A5C5X7M1"/>
<dbReference type="EMBL" id="SIHI01000001">
    <property type="protein sequence ID" value="TWT59117.1"/>
    <property type="molecule type" value="Genomic_DNA"/>
</dbReference>
<dbReference type="Proteomes" id="UP000317243">
    <property type="component" value="Unassembled WGS sequence"/>
</dbReference>
<evidence type="ECO:0000256" key="1">
    <source>
        <dbReference type="ARBA" id="ARBA00022884"/>
    </source>
</evidence>
<dbReference type="GO" id="GO:0003729">
    <property type="term" value="F:mRNA binding"/>
    <property type="evidence" value="ECO:0007669"/>
    <property type="project" value="TreeGrafter"/>
</dbReference>
<gene>
    <name evidence="4" type="ORF">KOR42_25060</name>
</gene>
<evidence type="ECO:0000256" key="2">
    <source>
        <dbReference type="SAM" id="MobiDB-lite"/>
    </source>
</evidence>
<keyword evidence="5" id="KW-1185">Reference proteome</keyword>
<accession>A0A5C5X7M1</accession>
<dbReference type="SMART" id="SM00360">
    <property type="entry name" value="RRM"/>
    <property type="match status" value="1"/>
</dbReference>
<dbReference type="InterPro" id="IPR000504">
    <property type="entry name" value="RRM_dom"/>
</dbReference>
<feature type="compositionally biased region" description="Polar residues" evidence="2">
    <location>
        <begin position="80"/>
        <end position="89"/>
    </location>
</feature>
<proteinExistence type="predicted"/>
<dbReference type="PANTHER" id="PTHR48025:SF1">
    <property type="entry name" value="RRM DOMAIN-CONTAINING PROTEIN"/>
    <property type="match status" value="1"/>
</dbReference>
<dbReference type="PANTHER" id="PTHR48025">
    <property type="entry name" value="OS02G0815200 PROTEIN"/>
    <property type="match status" value="1"/>
</dbReference>
<dbReference type="Pfam" id="PF00076">
    <property type="entry name" value="RRM_1"/>
    <property type="match status" value="1"/>
</dbReference>
<reference evidence="4 5" key="1">
    <citation type="submission" date="2019-02" db="EMBL/GenBank/DDBJ databases">
        <title>Deep-cultivation of Planctomycetes and their phenomic and genomic characterization uncovers novel biology.</title>
        <authorList>
            <person name="Wiegand S."/>
            <person name="Jogler M."/>
            <person name="Boedeker C."/>
            <person name="Pinto D."/>
            <person name="Vollmers J."/>
            <person name="Rivas-Marin E."/>
            <person name="Kohn T."/>
            <person name="Peeters S.H."/>
            <person name="Heuer A."/>
            <person name="Rast P."/>
            <person name="Oberbeckmann S."/>
            <person name="Bunk B."/>
            <person name="Jeske O."/>
            <person name="Meyerdierks A."/>
            <person name="Storesund J.E."/>
            <person name="Kallscheuer N."/>
            <person name="Luecker S."/>
            <person name="Lage O.M."/>
            <person name="Pohl T."/>
            <person name="Merkel B.J."/>
            <person name="Hornburger P."/>
            <person name="Mueller R.-W."/>
            <person name="Bruemmer F."/>
            <person name="Labrenz M."/>
            <person name="Spormann A.M."/>
            <person name="Op Den Camp H."/>
            <person name="Overmann J."/>
            <person name="Amann R."/>
            <person name="Jetten M.S.M."/>
            <person name="Mascher T."/>
            <person name="Medema M.H."/>
            <person name="Devos D.P."/>
            <person name="Kaster A.-K."/>
            <person name="Ovreas L."/>
            <person name="Rohde M."/>
            <person name="Galperin M.Y."/>
            <person name="Jogler C."/>
        </authorList>
    </citation>
    <scope>NUCLEOTIDE SEQUENCE [LARGE SCALE GENOMIC DNA]</scope>
    <source>
        <strain evidence="4 5">KOR42</strain>
    </source>
</reference>
<dbReference type="InterPro" id="IPR035979">
    <property type="entry name" value="RBD_domain_sf"/>
</dbReference>
<feature type="region of interest" description="Disordered" evidence="2">
    <location>
        <begin position="77"/>
        <end position="113"/>
    </location>
</feature>
<dbReference type="InterPro" id="IPR012677">
    <property type="entry name" value="Nucleotide-bd_a/b_plait_sf"/>
</dbReference>
<dbReference type="OrthoDB" id="9798855at2"/>
<evidence type="ECO:0000313" key="4">
    <source>
        <dbReference type="EMBL" id="TWT59117.1"/>
    </source>
</evidence>
<name>A0A5C5X7M1_9PLAN</name>
<comment type="caution">
    <text evidence="4">The sequence shown here is derived from an EMBL/GenBank/DDBJ whole genome shotgun (WGS) entry which is preliminary data.</text>
</comment>
<dbReference type="PROSITE" id="PS50102">
    <property type="entry name" value="RRM"/>
    <property type="match status" value="1"/>
</dbReference>
<keyword evidence="1" id="KW-0694">RNA-binding</keyword>
<dbReference type="RefSeq" id="WP_146509892.1">
    <property type="nucleotide sequence ID" value="NZ_SIHI01000001.1"/>
</dbReference>
<evidence type="ECO:0000313" key="5">
    <source>
        <dbReference type="Proteomes" id="UP000317243"/>
    </source>
</evidence>
<sequence>MQSIYVGNLPYDATDVDLKSRFEQYGRVSRVDLMTDPLTGRSRGFGFVRMPSWEDAEEAIARLNGSDLRGRKMRVDCASGQKTSPSQPSVAKGPTLLDRVLGEEKVPADRRWN</sequence>